<dbReference type="AlphaFoldDB" id="G7K7C2"/>
<dbReference type="EMBL" id="CM001221">
    <property type="protein sequence ID" value="AES99702.2"/>
    <property type="molecule type" value="Genomic_DNA"/>
</dbReference>
<evidence type="ECO:0000313" key="3">
    <source>
        <dbReference type="EnsemblPlants" id="AES99702"/>
    </source>
</evidence>
<dbReference type="PANTHER" id="PTHR33130:SF43">
    <property type="entry name" value="OS01G0688600 PROTEIN"/>
    <property type="match status" value="1"/>
</dbReference>
<accession>A0A0C3XRR4</accession>
<reference evidence="2 4" key="1">
    <citation type="journal article" date="2011" name="Nature">
        <title>The Medicago genome provides insight into the evolution of rhizobial symbioses.</title>
        <authorList>
            <person name="Young N.D."/>
            <person name="Debelle F."/>
            <person name="Oldroyd G.E."/>
            <person name="Geurts R."/>
            <person name="Cannon S.B."/>
            <person name="Udvardi M.K."/>
            <person name="Benedito V.A."/>
            <person name="Mayer K.F."/>
            <person name="Gouzy J."/>
            <person name="Schoof H."/>
            <person name="Van de Peer Y."/>
            <person name="Proost S."/>
            <person name="Cook D.R."/>
            <person name="Meyers B.C."/>
            <person name="Spannagl M."/>
            <person name="Cheung F."/>
            <person name="De Mita S."/>
            <person name="Krishnakumar V."/>
            <person name="Gundlach H."/>
            <person name="Zhou S."/>
            <person name="Mudge J."/>
            <person name="Bharti A.K."/>
            <person name="Murray J.D."/>
            <person name="Naoumkina M.A."/>
            <person name="Rosen B."/>
            <person name="Silverstein K.A."/>
            <person name="Tang H."/>
            <person name="Rombauts S."/>
            <person name="Zhao P.X."/>
            <person name="Zhou P."/>
            <person name="Barbe V."/>
            <person name="Bardou P."/>
            <person name="Bechner M."/>
            <person name="Bellec A."/>
            <person name="Berger A."/>
            <person name="Berges H."/>
            <person name="Bidwell S."/>
            <person name="Bisseling T."/>
            <person name="Choisne N."/>
            <person name="Couloux A."/>
            <person name="Denny R."/>
            <person name="Deshpande S."/>
            <person name="Dai X."/>
            <person name="Doyle J.J."/>
            <person name="Dudez A.M."/>
            <person name="Farmer A.D."/>
            <person name="Fouteau S."/>
            <person name="Franken C."/>
            <person name="Gibelin C."/>
            <person name="Gish J."/>
            <person name="Goldstein S."/>
            <person name="Gonzalez A.J."/>
            <person name="Green P.J."/>
            <person name="Hallab A."/>
            <person name="Hartog M."/>
            <person name="Hua A."/>
            <person name="Humphray S.J."/>
            <person name="Jeong D.H."/>
            <person name="Jing Y."/>
            <person name="Jocker A."/>
            <person name="Kenton S.M."/>
            <person name="Kim D.J."/>
            <person name="Klee K."/>
            <person name="Lai H."/>
            <person name="Lang C."/>
            <person name="Lin S."/>
            <person name="Macmil S.L."/>
            <person name="Magdelenat G."/>
            <person name="Matthews L."/>
            <person name="McCorrison J."/>
            <person name="Monaghan E.L."/>
            <person name="Mun J.H."/>
            <person name="Najar F.Z."/>
            <person name="Nicholson C."/>
            <person name="Noirot C."/>
            <person name="O'Bleness M."/>
            <person name="Paule C.R."/>
            <person name="Poulain J."/>
            <person name="Prion F."/>
            <person name="Qin B."/>
            <person name="Qu C."/>
            <person name="Retzel E.F."/>
            <person name="Riddle C."/>
            <person name="Sallet E."/>
            <person name="Samain S."/>
            <person name="Samson N."/>
            <person name="Sanders I."/>
            <person name="Saurat O."/>
            <person name="Scarpelli C."/>
            <person name="Schiex T."/>
            <person name="Segurens B."/>
            <person name="Severin A.J."/>
            <person name="Sherrier D.J."/>
            <person name="Shi R."/>
            <person name="Sims S."/>
            <person name="Singer S.R."/>
            <person name="Sinharoy S."/>
            <person name="Sterck L."/>
            <person name="Viollet A."/>
            <person name="Wang B.B."/>
            <person name="Wang K."/>
            <person name="Wang M."/>
            <person name="Wang X."/>
            <person name="Warfsmann J."/>
            <person name="Weissenbach J."/>
            <person name="White D.D."/>
            <person name="White J.D."/>
            <person name="Wiley G.B."/>
            <person name="Wincker P."/>
            <person name="Xing Y."/>
            <person name="Yang L."/>
            <person name="Yao Z."/>
            <person name="Ying F."/>
            <person name="Zhai J."/>
            <person name="Zhou L."/>
            <person name="Zuber A."/>
            <person name="Denarie J."/>
            <person name="Dixon R.A."/>
            <person name="May G.D."/>
            <person name="Schwartz D.C."/>
            <person name="Rogers J."/>
            <person name="Quetier F."/>
            <person name="Town C.D."/>
            <person name="Roe B.A."/>
        </authorList>
    </citation>
    <scope>NUCLEOTIDE SEQUENCE [LARGE SCALE GENOMIC DNA]</scope>
    <source>
        <strain evidence="2">A17</strain>
        <strain evidence="3 4">cv. Jemalong A17</strain>
    </source>
</reference>
<dbReference type="PANTHER" id="PTHR33130">
    <property type="entry name" value="PUTATIVE (DUF1639)-RELATED"/>
    <property type="match status" value="1"/>
</dbReference>
<dbReference type="Proteomes" id="UP000002051">
    <property type="component" value="Chromosome 5"/>
</dbReference>
<reference evidence="3" key="3">
    <citation type="submission" date="2015-04" db="UniProtKB">
        <authorList>
            <consortium name="EnsemblPlants"/>
        </authorList>
    </citation>
    <scope>IDENTIFICATION</scope>
    <source>
        <strain evidence="3">cv. Jemalong A17</strain>
    </source>
</reference>
<organism evidence="2 4">
    <name type="scientific">Medicago truncatula</name>
    <name type="common">Barrel medic</name>
    <name type="synonym">Medicago tribuloides</name>
    <dbReference type="NCBI Taxonomy" id="3880"/>
    <lineage>
        <taxon>Eukaryota</taxon>
        <taxon>Viridiplantae</taxon>
        <taxon>Streptophyta</taxon>
        <taxon>Embryophyta</taxon>
        <taxon>Tracheophyta</taxon>
        <taxon>Spermatophyta</taxon>
        <taxon>Magnoliopsida</taxon>
        <taxon>eudicotyledons</taxon>
        <taxon>Gunneridae</taxon>
        <taxon>Pentapetalae</taxon>
        <taxon>rosids</taxon>
        <taxon>fabids</taxon>
        <taxon>Fabales</taxon>
        <taxon>Fabaceae</taxon>
        <taxon>Papilionoideae</taxon>
        <taxon>50 kb inversion clade</taxon>
        <taxon>NPAAA clade</taxon>
        <taxon>Hologalegina</taxon>
        <taxon>IRL clade</taxon>
        <taxon>Trifolieae</taxon>
        <taxon>Medicago</taxon>
    </lineage>
</organism>
<dbReference type="Pfam" id="PF07797">
    <property type="entry name" value="DUF1639"/>
    <property type="match status" value="1"/>
</dbReference>
<dbReference type="EnsemblPlants" id="AES99702">
    <property type="protein sequence ID" value="AES99702"/>
    <property type="gene ID" value="MTR_5g083820"/>
</dbReference>
<feature type="region of interest" description="Disordered" evidence="1">
    <location>
        <begin position="53"/>
        <end position="72"/>
    </location>
</feature>
<sequence>MVFSAKEKENEVVMGNGSGASEGEGARVKVPLHNFRLPSSLKWGSQRQLRCQKVPDNGDGSSQREMVSSPESAMERMSMLRIDYGDDEGVNAMRERLTLDLKAEGRRMKDAILKKEKENGVGSGGEGSSMAAAREKTWNFRTRRGVAGETGKGLKIDEKKPNISSPLKGGGSTEKKAMKFSLSLTKKEIEEDFIKMTGQKPPRRPKRRPKNVQKQMNTLFPGAWLPGVNADSYKVSDAPENGKCWIGCGFCRSRRNIENGNLEGMYKLTAGWELQHLRIHLTAV</sequence>
<protein>
    <submittedName>
        <fullName evidence="2">DUF1639 family protein</fullName>
    </submittedName>
</protein>
<reference evidence="2 4" key="2">
    <citation type="journal article" date="2014" name="BMC Genomics">
        <title>An improved genome release (version Mt4.0) for the model legume Medicago truncatula.</title>
        <authorList>
            <person name="Tang H."/>
            <person name="Krishnakumar V."/>
            <person name="Bidwell S."/>
            <person name="Rosen B."/>
            <person name="Chan A."/>
            <person name="Zhou S."/>
            <person name="Gentzbittel L."/>
            <person name="Childs K.L."/>
            <person name="Yandell M."/>
            <person name="Gundlach H."/>
            <person name="Mayer K.F."/>
            <person name="Schwartz D.C."/>
            <person name="Town C.D."/>
        </authorList>
    </citation>
    <scope>GENOME REANNOTATION</scope>
    <source>
        <strain evidence="3 4">cv. Jemalong A17</strain>
    </source>
</reference>
<dbReference type="STRING" id="3880.G7K7C2"/>
<feature type="region of interest" description="Disordered" evidence="1">
    <location>
        <begin position="153"/>
        <end position="176"/>
    </location>
</feature>
<evidence type="ECO:0000313" key="4">
    <source>
        <dbReference type="Proteomes" id="UP000002051"/>
    </source>
</evidence>
<dbReference type="eggNOG" id="ENOG502RZ6T">
    <property type="taxonomic scope" value="Eukaryota"/>
</dbReference>
<dbReference type="HOGENOM" id="CLU_075926_3_0_1"/>
<name>G7K7C2_MEDTR</name>
<keyword evidence="4" id="KW-1185">Reference proteome</keyword>
<accession>G7K7C2</accession>
<evidence type="ECO:0000313" key="2">
    <source>
        <dbReference type="EMBL" id="AES99702.2"/>
    </source>
</evidence>
<feature type="compositionally biased region" description="Polar residues" evidence="1">
    <location>
        <begin position="59"/>
        <end position="71"/>
    </location>
</feature>
<gene>
    <name evidence="2" type="ordered locus">MTR_5g083820</name>
</gene>
<feature type="compositionally biased region" description="Basic and acidic residues" evidence="1">
    <location>
        <begin position="1"/>
        <end position="11"/>
    </location>
</feature>
<evidence type="ECO:0000256" key="1">
    <source>
        <dbReference type="SAM" id="MobiDB-lite"/>
    </source>
</evidence>
<dbReference type="InterPro" id="IPR012438">
    <property type="entry name" value="DUF1639"/>
</dbReference>
<feature type="region of interest" description="Disordered" evidence="1">
    <location>
        <begin position="1"/>
        <end position="25"/>
    </location>
</feature>
<dbReference type="PaxDb" id="3880-AES99702"/>
<proteinExistence type="predicted"/>